<evidence type="ECO:0000313" key="2">
    <source>
        <dbReference type="Proteomes" id="UP000647017"/>
    </source>
</evidence>
<keyword evidence="2" id="KW-1185">Reference proteome</keyword>
<dbReference type="Gene3D" id="3.40.50.150">
    <property type="entry name" value="Vaccinia Virus protein VP39"/>
    <property type="match status" value="1"/>
</dbReference>
<accession>A0ABQ4I4U3</accession>
<organism evidence="1 2">
    <name type="scientific">Micromonospora andamanensis</name>
    <dbReference type="NCBI Taxonomy" id="1287068"/>
    <lineage>
        <taxon>Bacteria</taxon>
        <taxon>Bacillati</taxon>
        <taxon>Actinomycetota</taxon>
        <taxon>Actinomycetes</taxon>
        <taxon>Micromonosporales</taxon>
        <taxon>Micromonosporaceae</taxon>
        <taxon>Micromonospora</taxon>
    </lineage>
</organism>
<dbReference type="RefSeq" id="WP_204015014.1">
    <property type="nucleotide sequence ID" value="NZ_BOOZ01000067.1"/>
</dbReference>
<comment type="caution">
    <text evidence="1">The sequence shown here is derived from an EMBL/GenBank/DDBJ whole genome shotgun (WGS) entry which is preliminary data.</text>
</comment>
<evidence type="ECO:0008006" key="3">
    <source>
        <dbReference type="Google" id="ProtNLM"/>
    </source>
</evidence>
<protein>
    <recommendedName>
        <fullName evidence="3">Class I SAM-dependent methyltransferase</fullName>
    </recommendedName>
</protein>
<dbReference type="SUPFAM" id="SSF53335">
    <property type="entry name" value="S-adenosyl-L-methionine-dependent methyltransferases"/>
    <property type="match status" value="1"/>
</dbReference>
<dbReference type="Proteomes" id="UP000647017">
    <property type="component" value="Unassembled WGS sequence"/>
</dbReference>
<dbReference type="EMBL" id="BOOZ01000067">
    <property type="protein sequence ID" value="GIJ12907.1"/>
    <property type="molecule type" value="Genomic_DNA"/>
</dbReference>
<dbReference type="InterPro" id="IPR029063">
    <property type="entry name" value="SAM-dependent_MTases_sf"/>
</dbReference>
<evidence type="ECO:0000313" key="1">
    <source>
        <dbReference type="EMBL" id="GIJ12907.1"/>
    </source>
</evidence>
<gene>
    <name evidence="1" type="ORF">Van01_61210</name>
</gene>
<sequence>MAGAGVPADLIAGGWLNAVAEHHGGRTVEALLIERDPALSQRARTAAIGLGLPRIDVRAADAGATDTYVNIQPAHLLLACGVFGNITVNDVRRTIAMLHTLVAAEGIVIWTRGRTYDGHDPSHDIRACLAENGFSEMSFTSPTDARFRVGMHRLTTRPTTVPPMPPGTRMFSFI</sequence>
<reference evidence="1 2" key="1">
    <citation type="submission" date="2021-01" db="EMBL/GenBank/DDBJ databases">
        <title>Whole genome shotgun sequence of Verrucosispora andamanensis NBRC 109075.</title>
        <authorList>
            <person name="Komaki H."/>
            <person name="Tamura T."/>
        </authorList>
    </citation>
    <scope>NUCLEOTIDE SEQUENCE [LARGE SCALE GENOMIC DNA]</scope>
    <source>
        <strain evidence="1 2">NBRC 109075</strain>
    </source>
</reference>
<name>A0ABQ4I4U3_9ACTN</name>
<proteinExistence type="predicted"/>